<evidence type="ECO:0000313" key="2">
    <source>
        <dbReference type="Proteomes" id="UP001589536"/>
    </source>
</evidence>
<reference evidence="1 2" key="1">
    <citation type="submission" date="2024-09" db="EMBL/GenBank/DDBJ databases">
        <authorList>
            <person name="Sun Q."/>
            <person name="Mori K."/>
        </authorList>
    </citation>
    <scope>NUCLEOTIDE SEQUENCE [LARGE SCALE GENOMIC DNA]</scope>
    <source>
        <strain evidence="1 2">JCM 13519</strain>
    </source>
</reference>
<dbReference type="EMBL" id="JBHMBH010000019">
    <property type="protein sequence ID" value="MFB9714343.1"/>
    <property type="molecule type" value="Genomic_DNA"/>
</dbReference>
<evidence type="ECO:0000313" key="1">
    <source>
        <dbReference type="EMBL" id="MFB9714343.1"/>
    </source>
</evidence>
<organism evidence="1 2">
    <name type="scientific">Arthrobacter methylotrophus</name>
    <dbReference type="NCBI Taxonomy" id="121291"/>
    <lineage>
        <taxon>Bacteria</taxon>
        <taxon>Bacillati</taxon>
        <taxon>Actinomycetota</taxon>
        <taxon>Actinomycetes</taxon>
        <taxon>Micrococcales</taxon>
        <taxon>Micrococcaceae</taxon>
        <taxon>Arthrobacter</taxon>
    </lineage>
</organism>
<comment type="caution">
    <text evidence="1">The sequence shown here is derived from an EMBL/GenBank/DDBJ whole genome shotgun (WGS) entry which is preliminary data.</text>
</comment>
<name>A0ABV5UP97_9MICC</name>
<accession>A0ABV5UP97</accession>
<dbReference type="Proteomes" id="UP001589536">
    <property type="component" value="Unassembled WGS sequence"/>
</dbReference>
<sequence>MSTKIHNGYRLAEGTNVFAFIRRVRAALDPVRDRVDGALLARLFTNAVDSCWLRGETVPPRLAFTAFNKWEDEQKKLADTARMKDPNRFEMCLGEDPETGRILVRLYTERTAMRDAFEAMGEVEPYSYWNNYDAPAALTEDQWEERRSAWERVMPDYAPPAETMLTFVLRTDANPGTLMLCSMDGGAEDPVLGRIPDRAESIVRTRYLHQLVTVNGIDVIPAFRHVGSERIGTMLAGLAAMIVDPHLWEITRELLLEGDPARTADPGALVSLQAACESLYEAEKATLPVPAGA</sequence>
<protein>
    <submittedName>
        <fullName evidence="1">Uncharacterized protein</fullName>
    </submittedName>
</protein>
<gene>
    <name evidence="1" type="ORF">ACFFPI_09430</name>
</gene>
<dbReference type="RefSeq" id="WP_345044526.1">
    <property type="nucleotide sequence ID" value="NZ_BAABED010000001.1"/>
</dbReference>
<proteinExistence type="predicted"/>
<keyword evidence="2" id="KW-1185">Reference proteome</keyword>